<reference evidence="4 5" key="1">
    <citation type="submission" date="2019-10" db="EMBL/GenBank/DDBJ databases">
        <authorList>
            <person name="Palmer J.M."/>
        </authorList>
    </citation>
    <scope>NUCLEOTIDE SEQUENCE [LARGE SCALE GENOMIC DNA]</scope>
    <source>
        <strain evidence="4 5">TWF718</strain>
    </source>
</reference>
<feature type="compositionally biased region" description="Basic and acidic residues" evidence="2">
    <location>
        <begin position="930"/>
        <end position="952"/>
    </location>
</feature>
<keyword evidence="5" id="KW-1185">Reference proteome</keyword>
<protein>
    <recommendedName>
        <fullName evidence="3">CHAT domain-containing protein</fullName>
    </recommendedName>
</protein>
<feature type="compositionally biased region" description="Basic and acidic residues" evidence="2">
    <location>
        <begin position="960"/>
        <end position="972"/>
    </location>
</feature>
<dbReference type="EMBL" id="JAVHNR010000004">
    <property type="protein sequence ID" value="KAK6344726.1"/>
    <property type="molecule type" value="Genomic_DNA"/>
</dbReference>
<evidence type="ECO:0000259" key="3">
    <source>
        <dbReference type="Pfam" id="PF12770"/>
    </source>
</evidence>
<feature type="compositionally biased region" description="Low complexity" evidence="2">
    <location>
        <begin position="973"/>
        <end position="989"/>
    </location>
</feature>
<evidence type="ECO:0000256" key="1">
    <source>
        <dbReference type="PROSITE-ProRule" id="PRU00339"/>
    </source>
</evidence>
<dbReference type="InterPro" id="IPR025660">
    <property type="entry name" value="Pept_his_AS"/>
</dbReference>
<dbReference type="PROSITE" id="PS50005">
    <property type="entry name" value="TPR"/>
    <property type="match status" value="1"/>
</dbReference>
<evidence type="ECO:0000313" key="5">
    <source>
        <dbReference type="Proteomes" id="UP001313282"/>
    </source>
</evidence>
<proteinExistence type="predicted"/>
<feature type="compositionally biased region" description="Basic and acidic residues" evidence="2">
    <location>
        <begin position="1077"/>
        <end position="1091"/>
    </location>
</feature>
<gene>
    <name evidence="4" type="ORF">TWF718_006684</name>
</gene>
<comment type="caution">
    <text evidence="4">The sequence shown here is derived from an EMBL/GenBank/DDBJ whole genome shotgun (WGS) entry which is preliminary data.</text>
</comment>
<evidence type="ECO:0000256" key="2">
    <source>
        <dbReference type="SAM" id="MobiDB-lite"/>
    </source>
</evidence>
<keyword evidence="1" id="KW-0802">TPR repeat</keyword>
<feature type="compositionally biased region" description="Basic and acidic residues" evidence="2">
    <location>
        <begin position="864"/>
        <end position="875"/>
    </location>
</feature>
<feature type="compositionally biased region" description="Basic and acidic residues" evidence="2">
    <location>
        <begin position="1006"/>
        <end position="1015"/>
    </location>
</feature>
<feature type="repeat" description="TPR" evidence="1">
    <location>
        <begin position="736"/>
        <end position="769"/>
    </location>
</feature>
<dbReference type="PROSITE" id="PS00639">
    <property type="entry name" value="THIOL_PROTEASE_HIS"/>
    <property type="match status" value="1"/>
</dbReference>
<dbReference type="InterPro" id="IPR024983">
    <property type="entry name" value="CHAT_dom"/>
</dbReference>
<accession>A0AAN8RCM2</accession>
<evidence type="ECO:0000313" key="4">
    <source>
        <dbReference type="EMBL" id="KAK6344726.1"/>
    </source>
</evidence>
<feature type="compositionally biased region" description="Basic and acidic residues" evidence="2">
    <location>
        <begin position="1031"/>
        <end position="1045"/>
    </location>
</feature>
<name>A0AAN8RCM2_9PEZI</name>
<organism evidence="4 5">
    <name type="scientific">Orbilia javanica</name>
    <dbReference type="NCBI Taxonomy" id="47235"/>
    <lineage>
        <taxon>Eukaryota</taxon>
        <taxon>Fungi</taxon>
        <taxon>Dikarya</taxon>
        <taxon>Ascomycota</taxon>
        <taxon>Pezizomycotina</taxon>
        <taxon>Orbiliomycetes</taxon>
        <taxon>Orbiliales</taxon>
        <taxon>Orbiliaceae</taxon>
        <taxon>Orbilia</taxon>
    </lineage>
</organism>
<feature type="compositionally biased region" description="Basic residues" evidence="2">
    <location>
        <begin position="1105"/>
        <end position="1118"/>
    </location>
</feature>
<feature type="domain" description="CHAT" evidence="3">
    <location>
        <begin position="1480"/>
        <end position="1668"/>
    </location>
</feature>
<dbReference type="InterPro" id="IPR019734">
    <property type="entry name" value="TPR_rpt"/>
</dbReference>
<feature type="region of interest" description="Disordered" evidence="2">
    <location>
        <begin position="858"/>
        <end position="887"/>
    </location>
</feature>
<feature type="region of interest" description="Disordered" evidence="2">
    <location>
        <begin position="907"/>
        <end position="1135"/>
    </location>
</feature>
<dbReference type="Pfam" id="PF12770">
    <property type="entry name" value="CHAT"/>
    <property type="match status" value="1"/>
</dbReference>
<dbReference type="Proteomes" id="UP001313282">
    <property type="component" value="Unassembled WGS sequence"/>
</dbReference>
<sequence>MPAPPRALMPLWARFLIYLRQKLPPNISASFIIPALDRYGISGGEPRALVHHPLAREQVTSFLLNDDDAELWLLTRLIRNIEWELLLCNYHTATAMMVNLTNRIPILINSPSYHYLWARMLSQQGFIGKAVWHRKKVLECFLVHRQDWLRLSEESTVLKLMVELGEMRRAEVDDVPSKEFLGRLTQAYEGYVKMRHPRDLTFFHCDLFYMYLNYQYHIQKENVSDELISAQNNHAIFVVGYHIQQGNLFGCYQLYRWVLKNISVQFSLETVMRQFKKMFSTHTPHPVLIDKIMAEMYFATATNVLHFADDCEQVTRHVLDYAWDSYEEALRHAYRAGDELLITDINWAIFVLFYNVDVDRQMAQNEKKYPQLYMSYLMGFTYEDFIEFFKFYAGRNDAARIKMILTQFDPIMQLTKCCKVVETLDPAWAFYHMVTGDKTGEQPYEKLANTVLRKVDLINVLKVLDAYDEKYPEKDYEEAFAMMEYRMFCYQRLGKLNGGIPLGMNLMDLAQRYGPYDDVSAASYHYLLLKAALAYTVLPHKKAAYVRGLREEFKSIIAWDQHYTADDDTMYKKRGLAAMFFADNWRHMKEKNDGLEEVFVSLDHLTRWHSSWKCKMQMEKQTRYYIEFYLCTAKYLAGYTREAYFHSMKIARTFIPLAGVSVWQGKTQEEKQNIQVFMDWMLLFITIYIDIVDKISLNGRSINADLIELVDEAQFWRIAEGLEQYATETGENNKLALSYYCLGRLMEMYEEFEQAMSYYDVSVELMREAQLYGILGVRRNHLVPGFMKDLKPLTALEKIAGLQIKISQRDQIIKQEIEKRQKAYEKKVNAFWTRWNVLKERRDRKRAKRMEKIRATLRLRKKEKRDMKSDEEGGKRKTGLIGMLKRKKKGTDKDEIIRCLLENGYRRHPDDIDEKYDDTFSDGKDDDYTDGSKSDFGDENKENHDPNARAPRESNQAQEPQREENKNFEPNRPEQLVQPEPLAQPAQPEQLERNQDNEEEEEETEAEKQRRAEIRKGKKPMAAVSTDNAEESVRGRFNPFEERKFGAHTNPFEYQDHENFNPFENQDYEYPNINPFENRDYGYPDHPEHPGPLEVPRAPESQTPKKAKKPKKPKKPKAPRAPSPPPESYLDPDLSNGIWDAAQEIKAFEYRNILGAASLWDDHENLLNELNKIIAYSVPPVSLSQISWVRQLERQIRPGGGHGDWAHRWSFICDRRDETRKVKYTMKKLLNGDPRITIPICILTGIPPIMDDVYDLRGYRTPGQAIVFIDYIAVDNSVYMVYNVEKFCQVRYFPQPVCINNHLLLSPTKSAIEGWADEILYQGVQGENFSKMMDLGRDLVNPIRKIARKGDLVIIGNSPLTTRIPFHAIPIGEKKSDGKVQILEVSDDVDGNRDNLEGSGSEDDLILHEITYDEGDTDDWVTLGQYVDIVYSHGLLVTKQALERLQNFQTRPKISTGMNRACFCAIPGEGTGLAAQKATRKMLKKLTSRFSGDRMSLFAEPSGITTTEFREQAMRTIDFFHFQGEISMNPEDDKPENTTLGMGEETTLSAKEISQLLQFQLGCSPVVTCIGEQPDHIEEDAHISGIPDGMAPAFLQAGASSVVTTLWPVPSHIADRFTEVFYSNFLKRGRLEGNQVWNIAQDVRVAAAVIRQENGLSNSHWASFVLNGSWMRGFRPGGRIKVTKGKNVKTDFADYQQSEVMNYPPPEYGLSPVS</sequence>